<dbReference type="InterPro" id="IPR023210">
    <property type="entry name" value="NADP_OxRdtase_dom"/>
</dbReference>
<protein>
    <submittedName>
        <fullName evidence="2">Aldo/keto reductase</fullName>
    </submittedName>
</protein>
<name>T0YKA8_9ZZZZ</name>
<evidence type="ECO:0000259" key="1">
    <source>
        <dbReference type="Pfam" id="PF00248"/>
    </source>
</evidence>
<feature type="non-terminal residue" evidence="2">
    <location>
        <position position="1"/>
    </location>
</feature>
<dbReference type="Gene3D" id="3.20.20.100">
    <property type="entry name" value="NADP-dependent oxidoreductase domain"/>
    <property type="match status" value="1"/>
</dbReference>
<proteinExistence type="predicted"/>
<evidence type="ECO:0000313" key="2">
    <source>
        <dbReference type="EMBL" id="EQD35856.1"/>
    </source>
</evidence>
<comment type="caution">
    <text evidence="2">The sequence shown here is derived from an EMBL/GenBank/DDBJ whole genome shotgun (WGS) entry which is preliminary data.</text>
</comment>
<feature type="domain" description="NADP-dependent oxidoreductase" evidence="1">
    <location>
        <begin position="12"/>
        <end position="90"/>
    </location>
</feature>
<dbReference type="CDD" id="cd19099">
    <property type="entry name" value="AKR_unchar"/>
    <property type="match status" value="1"/>
</dbReference>
<reference evidence="2" key="1">
    <citation type="submission" date="2013-08" db="EMBL/GenBank/DDBJ databases">
        <authorList>
            <person name="Mendez C."/>
            <person name="Richter M."/>
            <person name="Ferrer M."/>
            <person name="Sanchez J."/>
        </authorList>
    </citation>
    <scope>NUCLEOTIDE SEQUENCE</scope>
</reference>
<dbReference type="Pfam" id="PF00248">
    <property type="entry name" value="Aldo_ket_red"/>
    <property type="match status" value="1"/>
</dbReference>
<dbReference type="SUPFAM" id="SSF51430">
    <property type="entry name" value="NAD(P)-linked oxidoreductase"/>
    <property type="match status" value="1"/>
</dbReference>
<dbReference type="AlphaFoldDB" id="T0YKA8"/>
<organism evidence="2">
    <name type="scientific">mine drainage metagenome</name>
    <dbReference type="NCBI Taxonomy" id="410659"/>
    <lineage>
        <taxon>unclassified sequences</taxon>
        <taxon>metagenomes</taxon>
        <taxon>ecological metagenomes</taxon>
    </lineage>
</organism>
<accession>T0YKA8</accession>
<dbReference type="EMBL" id="AUZY01011146">
    <property type="protein sequence ID" value="EQD35856.1"/>
    <property type="molecule type" value="Genomic_DNA"/>
</dbReference>
<dbReference type="InterPro" id="IPR036812">
    <property type="entry name" value="NAD(P)_OxRdtase_dom_sf"/>
</dbReference>
<gene>
    <name evidence="2" type="ORF">B1B_16725</name>
</gene>
<sequence>GILPLAEVVGGSQSLAPSFLRDQFRRSRNNLRVEAVDLLFLHNAPDAQIPEVGLEEFERRLRHAFEVLEGFRAEGTLGTYGLATWDSLRVAANEPGFFSLESAVRIAREAGGEHHGFRYVQFPFNLAMPEAATVQNQRVAGVPMTLFAAATALGVGCFTSAPLLQGRLARSGTTVAGLPRAATALQFARSAPGNTAALVGQKQPEHIAQNLELASIPPWDATTFSTLLPSGGRSDALPK</sequence>
<reference evidence="2" key="2">
    <citation type="journal article" date="2014" name="ISME J.">
        <title>Microbial stratification in low pH oxic and suboxic macroscopic growths along an acid mine drainage.</title>
        <authorList>
            <person name="Mendez-Garcia C."/>
            <person name="Mesa V."/>
            <person name="Sprenger R.R."/>
            <person name="Richter M."/>
            <person name="Diez M.S."/>
            <person name="Solano J."/>
            <person name="Bargiela R."/>
            <person name="Golyshina O.V."/>
            <person name="Manteca A."/>
            <person name="Ramos J.L."/>
            <person name="Gallego J.R."/>
            <person name="Llorente I."/>
            <person name="Martins Dos Santos V.A."/>
            <person name="Jensen O.N."/>
            <person name="Pelaez A.I."/>
            <person name="Sanchez J."/>
            <person name="Ferrer M."/>
        </authorList>
    </citation>
    <scope>NUCLEOTIDE SEQUENCE</scope>
</reference>